<protein>
    <submittedName>
        <fullName evidence="1">Uncharacterized protein</fullName>
    </submittedName>
</protein>
<evidence type="ECO:0000313" key="1">
    <source>
        <dbReference type="EMBL" id="WUQ85136.1"/>
    </source>
</evidence>
<keyword evidence="2" id="KW-1185">Reference proteome</keyword>
<dbReference type="RefSeq" id="WP_328955928.1">
    <property type="nucleotide sequence ID" value="NZ_CP108110.1"/>
</dbReference>
<organism evidence="1 2">
    <name type="scientific">Kitasatospora purpeofusca</name>
    <dbReference type="NCBI Taxonomy" id="67352"/>
    <lineage>
        <taxon>Bacteria</taxon>
        <taxon>Bacillati</taxon>
        <taxon>Actinomycetota</taxon>
        <taxon>Actinomycetes</taxon>
        <taxon>Kitasatosporales</taxon>
        <taxon>Streptomycetaceae</taxon>
        <taxon>Kitasatospora</taxon>
    </lineage>
</organism>
<name>A0ABZ1U1S5_9ACTN</name>
<reference evidence="1" key="1">
    <citation type="submission" date="2022-10" db="EMBL/GenBank/DDBJ databases">
        <title>The complete genomes of actinobacterial strains from the NBC collection.</title>
        <authorList>
            <person name="Joergensen T.S."/>
            <person name="Alvarez Arevalo M."/>
            <person name="Sterndorff E.B."/>
            <person name="Faurdal D."/>
            <person name="Vuksanovic O."/>
            <person name="Mourched A.-S."/>
            <person name="Charusanti P."/>
            <person name="Shaw S."/>
            <person name="Blin K."/>
            <person name="Weber T."/>
        </authorList>
    </citation>
    <scope>NUCLEOTIDE SEQUENCE</scope>
    <source>
        <strain evidence="1">NBC_00222</strain>
    </source>
</reference>
<dbReference type="Proteomes" id="UP001432222">
    <property type="component" value="Chromosome"/>
</dbReference>
<gene>
    <name evidence="1" type="ORF">OHA16_20515</name>
</gene>
<accession>A0ABZ1U1S5</accession>
<proteinExistence type="predicted"/>
<evidence type="ECO:0000313" key="2">
    <source>
        <dbReference type="Proteomes" id="UP001432222"/>
    </source>
</evidence>
<dbReference type="EMBL" id="CP108110">
    <property type="protein sequence ID" value="WUQ85136.1"/>
    <property type="molecule type" value="Genomic_DNA"/>
</dbReference>
<sequence>MSAPMVRRRPTGFVGRSAAARRMRAAAVRHSVRAHARREDRRFDRICAEGADGEVPEVEDGFAGALSDFVQNEVRVHLGPHLDEIRDVLRQMRLARSA</sequence>